<accession>A0A9P1I4V3</accession>
<reference evidence="2" key="1">
    <citation type="submission" date="2022-11" db="EMBL/GenBank/DDBJ databases">
        <authorList>
            <person name="Kikuchi T."/>
        </authorList>
    </citation>
    <scope>NUCLEOTIDE SEQUENCE</scope>
    <source>
        <strain evidence="2">PS1010</strain>
    </source>
</reference>
<dbReference type="EMBL" id="CANHGI010000001">
    <property type="protein sequence ID" value="CAI5438237.1"/>
    <property type="molecule type" value="Genomic_DNA"/>
</dbReference>
<protein>
    <submittedName>
        <fullName evidence="2">Uncharacterized protein</fullName>
    </submittedName>
</protein>
<dbReference type="Proteomes" id="UP001152747">
    <property type="component" value="Unassembled WGS sequence"/>
</dbReference>
<sequence length="175" mass="20165">MTISLFLKEEPQKTNRVEKREVPTTSTHQPSSYDVDSEFLTSSDGTDGFFLDDSEATKQRKTEEYERKKDEKERKKILQKKKREENKQVAPPVRVFQSAFDNDNDETIENNSSNNTKKSYASTSALPVTSVNADSNLLGKAARPQVPHEPSEVQLLRNREEEGENSRRRMNLREE</sequence>
<feature type="compositionally biased region" description="Basic and acidic residues" evidence="1">
    <location>
        <begin position="157"/>
        <end position="175"/>
    </location>
</feature>
<name>A0A9P1I4V3_9PELO</name>
<comment type="caution">
    <text evidence="2">The sequence shown here is derived from an EMBL/GenBank/DDBJ whole genome shotgun (WGS) entry which is preliminary data.</text>
</comment>
<dbReference type="AlphaFoldDB" id="A0A9P1I4V3"/>
<gene>
    <name evidence="2" type="ORF">CAMP_LOCUS874</name>
</gene>
<evidence type="ECO:0000313" key="2">
    <source>
        <dbReference type="EMBL" id="CAI5438237.1"/>
    </source>
</evidence>
<keyword evidence="3" id="KW-1185">Reference proteome</keyword>
<feature type="compositionally biased region" description="Basic and acidic residues" evidence="1">
    <location>
        <begin position="7"/>
        <end position="22"/>
    </location>
</feature>
<organism evidence="2 3">
    <name type="scientific">Caenorhabditis angaria</name>
    <dbReference type="NCBI Taxonomy" id="860376"/>
    <lineage>
        <taxon>Eukaryota</taxon>
        <taxon>Metazoa</taxon>
        <taxon>Ecdysozoa</taxon>
        <taxon>Nematoda</taxon>
        <taxon>Chromadorea</taxon>
        <taxon>Rhabditida</taxon>
        <taxon>Rhabditina</taxon>
        <taxon>Rhabditomorpha</taxon>
        <taxon>Rhabditoidea</taxon>
        <taxon>Rhabditidae</taxon>
        <taxon>Peloderinae</taxon>
        <taxon>Caenorhabditis</taxon>
    </lineage>
</organism>
<feature type="compositionally biased region" description="Polar residues" evidence="1">
    <location>
        <begin position="109"/>
        <end position="135"/>
    </location>
</feature>
<evidence type="ECO:0000256" key="1">
    <source>
        <dbReference type="SAM" id="MobiDB-lite"/>
    </source>
</evidence>
<feature type="compositionally biased region" description="Polar residues" evidence="1">
    <location>
        <begin position="23"/>
        <end position="45"/>
    </location>
</feature>
<evidence type="ECO:0000313" key="3">
    <source>
        <dbReference type="Proteomes" id="UP001152747"/>
    </source>
</evidence>
<feature type="compositionally biased region" description="Basic and acidic residues" evidence="1">
    <location>
        <begin position="55"/>
        <end position="87"/>
    </location>
</feature>
<proteinExistence type="predicted"/>
<feature type="region of interest" description="Disordered" evidence="1">
    <location>
        <begin position="1"/>
        <end position="175"/>
    </location>
</feature>